<dbReference type="Pfam" id="PF04219">
    <property type="entry name" value="DUF413"/>
    <property type="match status" value="1"/>
</dbReference>
<evidence type="ECO:0000313" key="4">
    <source>
        <dbReference type="Proteomes" id="UP001528411"/>
    </source>
</evidence>
<evidence type="ECO:0000313" key="3">
    <source>
        <dbReference type="EMBL" id="MDC2890722.1"/>
    </source>
</evidence>
<dbReference type="RefSeq" id="WP_215965418.1">
    <property type="nucleotide sequence ID" value="NZ_JAQOMS010000002.1"/>
</dbReference>
<dbReference type="InterPro" id="IPR007335">
    <property type="entry name" value="DUF413"/>
</dbReference>
<gene>
    <name evidence="3" type="primary">maoP</name>
    <name evidence="3" type="ORF">PN838_20720</name>
</gene>
<evidence type="ECO:0000256" key="1">
    <source>
        <dbReference type="ARBA" id="ARBA00093464"/>
    </source>
</evidence>
<dbReference type="EMBL" id="JAQOMS010000002">
    <property type="protein sequence ID" value="MDC2890722.1"/>
    <property type="molecule type" value="Genomic_DNA"/>
</dbReference>
<dbReference type="Proteomes" id="UP001528411">
    <property type="component" value="Unassembled WGS sequence"/>
</dbReference>
<sequence>MINIELRTGAKLFFDDLHFPRGFNRSGEFTINESKLLTDYGDTMKRLAEGTLDPINEEEKRFIRCANGEQEATTVIEKIWRRYKQIIVPKVVVTLHGRGIPNFDMDSSEYSMEL</sequence>
<protein>
    <recommendedName>
        <fullName evidence="2">Macrodomain Ori protein</fullName>
    </recommendedName>
</protein>
<comment type="similarity">
    <text evidence="1">Belongs to the MaoP family.</text>
</comment>
<accession>A0ABT5FHQ1</accession>
<organism evidence="3 4">
    <name type="scientific">Psychrosphaera algicola</name>
    <dbReference type="NCBI Taxonomy" id="3023714"/>
    <lineage>
        <taxon>Bacteria</taxon>
        <taxon>Pseudomonadati</taxon>
        <taxon>Pseudomonadota</taxon>
        <taxon>Gammaproteobacteria</taxon>
        <taxon>Alteromonadales</taxon>
        <taxon>Pseudoalteromonadaceae</taxon>
        <taxon>Psychrosphaera</taxon>
    </lineage>
</organism>
<comment type="caution">
    <text evidence="3">The sequence shown here is derived from an EMBL/GenBank/DDBJ whole genome shotgun (WGS) entry which is preliminary data.</text>
</comment>
<reference evidence="3 4" key="1">
    <citation type="submission" date="2023-01" db="EMBL/GenBank/DDBJ databases">
        <title>Psychrosphaera sp. nov., isolated from marine algae.</title>
        <authorList>
            <person name="Bayburt H."/>
            <person name="Choi B.J."/>
            <person name="Kim J.M."/>
            <person name="Choi D.G."/>
            <person name="Jeon C.O."/>
        </authorList>
    </citation>
    <scope>NUCLEOTIDE SEQUENCE [LARGE SCALE GENOMIC DNA]</scope>
    <source>
        <strain evidence="3 4">G1-22</strain>
    </source>
</reference>
<keyword evidence="4" id="KW-1185">Reference proteome</keyword>
<evidence type="ECO:0000256" key="2">
    <source>
        <dbReference type="ARBA" id="ARBA00093628"/>
    </source>
</evidence>
<name>A0ABT5FHQ1_9GAMM</name>
<proteinExistence type="inferred from homology"/>